<dbReference type="OrthoDB" id="9944568at2759"/>
<dbReference type="PANTHER" id="PTHR45820">
    <property type="entry name" value="FI23527P1"/>
    <property type="match status" value="1"/>
</dbReference>
<feature type="transmembrane region" description="Helical" evidence="9">
    <location>
        <begin position="109"/>
        <end position="130"/>
    </location>
</feature>
<dbReference type="InterPro" id="IPR027469">
    <property type="entry name" value="Cation_efflux_TMD_sf"/>
</dbReference>
<dbReference type="Gene3D" id="1.20.1510.10">
    <property type="entry name" value="Cation efflux protein transmembrane domain"/>
    <property type="match status" value="1"/>
</dbReference>
<evidence type="ECO:0000256" key="2">
    <source>
        <dbReference type="ARBA" id="ARBA00008873"/>
    </source>
</evidence>
<dbReference type="GO" id="GO:0005789">
    <property type="term" value="C:endoplasmic reticulum membrane"/>
    <property type="evidence" value="ECO:0007669"/>
    <property type="project" value="EnsemblFungi"/>
</dbReference>
<evidence type="ECO:0000256" key="7">
    <source>
        <dbReference type="ARBA" id="ARBA00023136"/>
    </source>
</evidence>
<evidence type="ECO:0000313" key="12">
    <source>
        <dbReference type="EMBL" id="ODV88518.1"/>
    </source>
</evidence>
<dbReference type="NCBIfam" id="TIGR01297">
    <property type="entry name" value="CDF"/>
    <property type="match status" value="1"/>
</dbReference>
<keyword evidence="4 9" id="KW-0812">Transmembrane</keyword>
<feature type="transmembrane region" description="Helical" evidence="9">
    <location>
        <begin position="32"/>
        <end position="54"/>
    </location>
</feature>
<dbReference type="InterPro" id="IPR002524">
    <property type="entry name" value="Cation_efflux"/>
</dbReference>
<feature type="compositionally biased region" description="Basic and acidic residues" evidence="8">
    <location>
        <begin position="136"/>
        <end position="153"/>
    </location>
</feature>
<feature type="transmembrane region" description="Helical" evidence="9">
    <location>
        <begin position="236"/>
        <end position="260"/>
    </location>
</feature>
<feature type="transmembrane region" description="Helical" evidence="9">
    <location>
        <begin position="75"/>
        <end position="97"/>
    </location>
</feature>
<keyword evidence="3" id="KW-0813">Transport</keyword>
<dbReference type="EMBL" id="KV453843">
    <property type="protein sequence ID" value="ODV88518.1"/>
    <property type="molecule type" value="Genomic_DNA"/>
</dbReference>
<evidence type="ECO:0000256" key="1">
    <source>
        <dbReference type="ARBA" id="ARBA00004141"/>
    </source>
</evidence>
<dbReference type="InterPro" id="IPR058533">
    <property type="entry name" value="Cation_efflux_TM"/>
</dbReference>
<keyword evidence="7 9" id="KW-0472">Membrane</keyword>
<name>A0A1E4TA36_9ASCO</name>
<feature type="compositionally biased region" description="Polar residues" evidence="8">
    <location>
        <begin position="183"/>
        <end position="199"/>
    </location>
</feature>
<evidence type="ECO:0000259" key="10">
    <source>
        <dbReference type="Pfam" id="PF01545"/>
    </source>
</evidence>
<feature type="domain" description="Cation efflux protein transmembrane" evidence="10">
    <location>
        <begin position="8"/>
        <end position="296"/>
    </location>
</feature>
<feature type="compositionally biased region" description="Acidic residues" evidence="8">
    <location>
        <begin position="172"/>
        <end position="181"/>
    </location>
</feature>
<dbReference type="AlphaFoldDB" id="A0A1E4TA36"/>
<dbReference type="GO" id="GO:0000329">
    <property type="term" value="C:fungal-type vacuole membrane"/>
    <property type="evidence" value="ECO:0007669"/>
    <property type="project" value="EnsemblFungi"/>
</dbReference>
<accession>A0A1E4TA36</accession>
<gene>
    <name evidence="12" type="ORF">CANCADRAFT_32092</name>
</gene>
<sequence>MQKETKIKLLLALDFAFFLVELISGYTVHSLALVADAFHMLNDIISLLVALWAVRLAKSSKAPVEYTYGWQRAEILGALLNGVFLVALCLSIFLEALERLINPPIVTNPLLILCVGSAGLVSNLLGLVLFHDHDHGHGHGPADHDHEAHREEGDAVDPPVWPEDVVQQISESLEDEQDEETSGLMNNTSNSQTYGTVGSSDDDLEQATHKYHFHTISDRVSKKKKGNTKSLNMQGVFLHVMGDALGNVGVIAAALVIWHFKGHWKYYMDPLISLFITAIILSSAIPLCKTTSKILLQATPKGFKIKEVEKDILSLDGIESVHDLHVWILRENYYICSLHATVSIPPKNFMKLAQEIRSCLHAYGVHSATIQPEFVCAALQSEPSSCAFSCCQNPTPPIEVSSHHH</sequence>
<evidence type="ECO:0000256" key="6">
    <source>
        <dbReference type="ARBA" id="ARBA00022989"/>
    </source>
</evidence>
<feature type="region of interest" description="Disordered" evidence="8">
    <location>
        <begin position="172"/>
        <end position="201"/>
    </location>
</feature>
<dbReference type="Pfam" id="PF01545">
    <property type="entry name" value="Cation_efflux"/>
    <property type="match status" value="1"/>
</dbReference>
<comment type="subcellular location">
    <subcellularLocation>
        <location evidence="1">Membrane</location>
        <topology evidence="1">Multi-pass membrane protein</topology>
    </subcellularLocation>
</comment>
<evidence type="ECO:0000256" key="9">
    <source>
        <dbReference type="SAM" id="Phobius"/>
    </source>
</evidence>
<keyword evidence="5" id="KW-0862">Zinc</keyword>
<feature type="domain" description="Cation efflux protein cytoplasmic" evidence="11">
    <location>
        <begin position="301"/>
        <end position="373"/>
    </location>
</feature>
<dbReference type="InterPro" id="IPR027470">
    <property type="entry name" value="Cation_efflux_CTD"/>
</dbReference>
<keyword evidence="13" id="KW-1185">Reference proteome</keyword>
<keyword evidence="6 9" id="KW-1133">Transmembrane helix</keyword>
<evidence type="ECO:0000256" key="8">
    <source>
        <dbReference type="SAM" id="MobiDB-lite"/>
    </source>
</evidence>
<feature type="transmembrane region" description="Helical" evidence="9">
    <location>
        <begin position="7"/>
        <end position="26"/>
    </location>
</feature>
<dbReference type="SUPFAM" id="SSF160240">
    <property type="entry name" value="Cation efflux protein cytoplasmic domain-like"/>
    <property type="match status" value="1"/>
</dbReference>
<dbReference type="GO" id="GO:0140209">
    <property type="term" value="P:zinc ion import into endoplasmic reticulum"/>
    <property type="evidence" value="ECO:0007669"/>
    <property type="project" value="EnsemblFungi"/>
</dbReference>
<protein>
    <submittedName>
        <fullName evidence="12">Uncharacterized protein</fullName>
    </submittedName>
</protein>
<comment type="similarity">
    <text evidence="2">Belongs to the cation diffusion facilitator (CDF) transporter (TC 2.A.4) family. SLC30A subfamily.</text>
</comment>
<dbReference type="Proteomes" id="UP000095023">
    <property type="component" value="Unassembled WGS sequence"/>
</dbReference>
<evidence type="ECO:0000313" key="13">
    <source>
        <dbReference type="Proteomes" id="UP000095023"/>
    </source>
</evidence>
<proteinExistence type="inferred from homology"/>
<feature type="region of interest" description="Disordered" evidence="8">
    <location>
        <begin position="136"/>
        <end position="160"/>
    </location>
</feature>
<dbReference type="Pfam" id="PF16916">
    <property type="entry name" value="ZT_dimer"/>
    <property type="match status" value="1"/>
</dbReference>
<evidence type="ECO:0000256" key="3">
    <source>
        <dbReference type="ARBA" id="ARBA00022448"/>
    </source>
</evidence>
<dbReference type="GO" id="GO:0006882">
    <property type="term" value="P:intracellular zinc ion homeostasis"/>
    <property type="evidence" value="ECO:0007669"/>
    <property type="project" value="EnsemblFungi"/>
</dbReference>
<evidence type="ECO:0000256" key="5">
    <source>
        <dbReference type="ARBA" id="ARBA00022833"/>
    </source>
</evidence>
<dbReference type="PANTHER" id="PTHR45820:SF4">
    <property type="entry name" value="ZINC TRANSPORTER 63C, ISOFORM F"/>
    <property type="match status" value="1"/>
</dbReference>
<dbReference type="GO" id="GO:0005385">
    <property type="term" value="F:zinc ion transmembrane transporter activity"/>
    <property type="evidence" value="ECO:0007669"/>
    <property type="project" value="EnsemblFungi"/>
</dbReference>
<organism evidence="12 13">
    <name type="scientific">Tortispora caseinolytica NRRL Y-17796</name>
    <dbReference type="NCBI Taxonomy" id="767744"/>
    <lineage>
        <taxon>Eukaryota</taxon>
        <taxon>Fungi</taxon>
        <taxon>Dikarya</taxon>
        <taxon>Ascomycota</taxon>
        <taxon>Saccharomycotina</taxon>
        <taxon>Trigonopsidomycetes</taxon>
        <taxon>Trigonopsidales</taxon>
        <taxon>Trigonopsidaceae</taxon>
        <taxon>Tortispora</taxon>
    </lineage>
</organism>
<evidence type="ECO:0000259" key="11">
    <source>
        <dbReference type="Pfam" id="PF16916"/>
    </source>
</evidence>
<reference evidence="13" key="1">
    <citation type="submission" date="2016-02" db="EMBL/GenBank/DDBJ databases">
        <title>Comparative genomics of biotechnologically important yeasts.</title>
        <authorList>
            <consortium name="DOE Joint Genome Institute"/>
            <person name="Riley R."/>
            <person name="Haridas S."/>
            <person name="Wolfe K.H."/>
            <person name="Lopes M.R."/>
            <person name="Hittinger C.T."/>
            <person name="Goker M."/>
            <person name="Salamov A."/>
            <person name="Wisecaver J."/>
            <person name="Long T.M."/>
            <person name="Aerts A.L."/>
            <person name="Barry K."/>
            <person name="Choi C."/>
            <person name="Clum A."/>
            <person name="Coughlan A.Y."/>
            <person name="Deshpande S."/>
            <person name="Douglass A.P."/>
            <person name="Hanson S.J."/>
            <person name="Klenk H.-P."/>
            <person name="Labutti K."/>
            <person name="Lapidus A."/>
            <person name="Lindquist E."/>
            <person name="Lipzen A."/>
            <person name="Meier-Kolthoff J.P."/>
            <person name="Ohm R.A."/>
            <person name="Otillar R.P."/>
            <person name="Pangilinan J."/>
            <person name="Peng Y."/>
            <person name="Rokas A."/>
            <person name="Rosa C.A."/>
            <person name="Scheuner C."/>
            <person name="Sibirny A.A."/>
            <person name="Slot J.C."/>
            <person name="Stielow J.B."/>
            <person name="Sun H."/>
            <person name="Kurtzman C.P."/>
            <person name="Blackwell M."/>
            <person name="Jeffries T.W."/>
            <person name="Grigoriev I.V."/>
        </authorList>
    </citation>
    <scope>NUCLEOTIDE SEQUENCE [LARGE SCALE GENOMIC DNA]</scope>
    <source>
        <strain evidence="13">NRRL Y-17796</strain>
    </source>
</reference>
<dbReference type="SUPFAM" id="SSF161111">
    <property type="entry name" value="Cation efflux protein transmembrane domain-like"/>
    <property type="match status" value="1"/>
</dbReference>
<dbReference type="InterPro" id="IPR036837">
    <property type="entry name" value="Cation_efflux_CTD_sf"/>
</dbReference>
<evidence type="ECO:0000256" key="4">
    <source>
        <dbReference type="ARBA" id="ARBA00022692"/>
    </source>
</evidence>
<feature type="transmembrane region" description="Helical" evidence="9">
    <location>
        <begin position="266"/>
        <end position="288"/>
    </location>
</feature>